<name>A0AAN8KJK0_PATCE</name>
<dbReference type="AlphaFoldDB" id="A0AAN8KJK0"/>
<proteinExistence type="predicted"/>
<organism evidence="1 2">
    <name type="scientific">Patella caerulea</name>
    <name type="common">Rayed Mediterranean limpet</name>
    <dbReference type="NCBI Taxonomy" id="87958"/>
    <lineage>
        <taxon>Eukaryota</taxon>
        <taxon>Metazoa</taxon>
        <taxon>Spiralia</taxon>
        <taxon>Lophotrochozoa</taxon>
        <taxon>Mollusca</taxon>
        <taxon>Gastropoda</taxon>
        <taxon>Patellogastropoda</taxon>
        <taxon>Patelloidea</taxon>
        <taxon>Patellidae</taxon>
        <taxon>Patella</taxon>
    </lineage>
</organism>
<dbReference type="EMBL" id="JAZGQO010000001">
    <property type="protein sequence ID" value="KAK6196298.1"/>
    <property type="molecule type" value="Genomic_DNA"/>
</dbReference>
<keyword evidence="2" id="KW-1185">Reference proteome</keyword>
<protein>
    <submittedName>
        <fullName evidence="1">Uncharacterized protein</fullName>
    </submittedName>
</protein>
<comment type="caution">
    <text evidence="1">The sequence shown here is derived from an EMBL/GenBank/DDBJ whole genome shotgun (WGS) entry which is preliminary data.</text>
</comment>
<sequence length="133" mass="15061">MIDPQNIKKEFEILNFDPLQLETGNAAIVMTKNGKTGIGKIINTANIEKTNAFEILWYKGEIGKDRTYSLCGEEDTSFGHGKTVYLLETSMVSRNNDTIPVNNLICSFKYDFHNNIPDVLNDEINKVLLFKNV</sequence>
<reference evidence="1 2" key="1">
    <citation type="submission" date="2024-01" db="EMBL/GenBank/DDBJ databases">
        <title>The genome of the rayed Mediterranean limpet Patella caerulea (Linnaeus, 1758).</title>
        <authorList>
            <person name="Anh-Thu Weber A."/>
            <person name="Halstead-Nussloch G."/>
        </authorList>
    </citation>
    <scope>NUCLEOTIDE SEQUENCE [LARGE SCALE GENOMIC DNA]</scope>
    <source>
        <strain evidence="1">AATW-2023a</strain>
        <tissue evidence="1">Whole specimen</tissue>
    </source>
</reference>
<accession>A0AAN8KJK0</accession>
<gene>
    <name evidence="1" type="ORF">SNE40_001549</name>
</gene>
<evidence type="ECO:0000313" key="1">
    <source>
        <dbReference type="EMBL" id="KAK6196298.1"/>
    </source>
</evidence>
<dbReference type="Proteomes" id="UP001347796">
    <property type="component" value="Unassembled WGS sequence"/>
</dbReference>
<evidence type="ECO:0000313" key="2">
    <source>
        <dbReference type="Proteomes" id="UP001347796"/>
    </source>
</evidence>